<evidence type="ECO:0000313" key="4">
    <source>
        <dbReference type="EMBL" id="RGT35673.1"/>
    </source>
</evidence>
<dbReference type="InterPro" id="IPR012373">
    <property type="entry name" value="Ferrdict_sens_TM"/>
</dbReference>
<dbReference type="Pfam" id="PF16344">
    <property type="entry name" value="FecR_C"/>
    <property type="match status" value="1"/>
</dbReference>
<dbReference type="PIRSF" id="PIRSF018266">
    <property type="entry name" value="FecR"/>
    <property type="match status" value="1"/>
</dbReference>
<evidence type="ECO:0000313" key="5">
    <source>
        <dbReference type="Proteomes" id="UP000285159"/>
    </source>
</evidence>
<feature type="domain" description="Protein FecR C-terminal" evidence="3">
    <location>
        <begin position="265"/>
        <end position="329"/>
    </location>
</feature>
<proteinExistence type="predicted"/>
<accession>A0A412NB04</accession>
<dbReference type="FunFam" id="2.60.120.1440:FF:000001">
    <property type="entry name" value="Putative anti-sigma factor"/>
    <property type="match status" value="1"/>
</dbReference>
<evidence type="ECO:0000259" key="3">
    <source>
        <dbReference type="Pfam" id="PF16344"/>
    </source>
</evidence>
<dbReference type="Gene3D" id="3.55.50.30">
    <property type="match status" value="1"/>
</dbReference>
<feature type="transmembrane region" description="Helical" evidence="1">
    <location>
        <begin position="86"/>
        <end position="106"/>
    </location>
</feature>
<keyword evidence="1" id="KW-0472">Membrane</keyword>
<dbReference type="RefSeq" id="WP_118466767.1">
    <property type="nucleotide sequence ID" value="NZ_CABIZW010000002.1"/>
</dbReference>
<dbReference type="Gene3D" id="2.60.120.1440">
    <property type="match status" value="1"/>
</dbReference>
<dbReference type="Pfam" id="PF04773">
    <property type="entry name" value="FecR"/>
    <property type="match status" value="1"/>
</dbReference>
<name>A0A412NB04_9BACE</name>
<dbReference type="AlphaFoldDB" id="A0A412NB04"/>
<dbReference type="PANTHER" id="PTHR30273:SF2">
    <property type="entry name" value="PROTEIN FECR"/>
    <property type="match status" value="1"/>
</dbReference>
<comment type="caution">
    <text evidence="4">The sequence shown here is derived from an EMBL/GenBank/DDBJ whole genome shotgun (WGS) entry which is preliminary data.</text>
</comment>
<keyword evidence="1" id="KW-1133">Transmembrane helix</keyword>
<protein>
    <submittedName>
        <fullName evidence="4">DUF4974 domain-containing protein</fullName>
    </submittedName>
</protein>
<keyword evidence="1" id="KW-0812">Transmembrane</keyword>
<dbReference type="InterPro" id="IPR032508">
    <property type="entry name" value="FecR_C"/>
</dbReference>
<dbReference type="Proteomes" id="UP000285159">
    <property type="component" value="Unassembled WGS sequence"/>
</dbReference>
<evidence type="ECO:0000256" key="1">
    <source>
        <dbReference type="SAM" id="Phobius"/>
    </source>
</evidence>
<dbReference type="PANTHER" id="PTHR30273">
    <property type="entry name" value="PERIPLASMIC SIGNAL SENSOR AND SIGMA FACTOR ACTIVATOR FECR-RELATED"/>
    <property type="match status" value="1"/>
</dbReference>
<feature type="domain" description="FecR protein" evidence="2">
    <location>
        <begin position="123"/>
        <end position="217"/>
    </location>
</feature>
<dbReference type="EMBL" id="QRWP01000001">
    <property type="protein sequence ID" value="RGT35673.1"/>
    <property type="molecule type" value="Genomic_DNA"/>
</dbReference>
<reference evidence="4 5" key="1">
    <citation type="submission" date="2018-08" db="EMBL/GenBank/DDBJ databases">
        <title>A genome reference for cultivated species of the human gut microbiota.</title>
        <authorList>
            <person name="Zou Y."/>
            <person name="Xue W."/>
            <person name="Luo G."/>
        </authorList>
    </citation>
    <scope>NUCLEOTIDE SEQUENCE [LARGE SCALE GENOMIC DNA]</scope>
    <source>
        <strain evidence="4 5">AF19-1AC</strain>
    </source>
</reference>
<dbReference type="GO" id="GO:0016989">
    <property type="term" value="F:sigma factor antagonist activity"/>
    <property type="evidence" value="ECO:0007669"/>
    <property type="project" value="TreeGrafter"/>
</dbReference>
<dbReference type="InterPro" id="IPR006860">
    <property type="entry name" value="FecR"/>
</dbReference>
<evidence type="ECO:0000259" key="2">
    <source>
        <dbReference type="Pfam" id="PF04773"/>
    </source>
</evidence>
<organism evidence="4 5">
    <name type="scientific">Bacteroides clarus</name>
    <dbReference type="NCBI Taxonomy" id="626929"/>
    <lineage>
        <taxon>Bacteria</taxon>
        <taxon>Pseudomonadati</taxon>
        <taxon>Bacteroidota</taxon>
        <taxon>Bacteroidia</taxon>
        <taxon>Bacteroidales</taxon>
        <taxon>Bacteroidaceae</taxon>
        <taxon>Bacteroides</taxon>
    </lineage>
</organism>
<gene>
    <name evidence="4" type="ORF">DWX38_01515</name>
</gene>
<sequence length="341" mass="39542">MENQNIDKIEEILFRYYQGKVTNEEYQLIVAWSESSEENKKLIQQLYSIYLATDIRKVTKQVDTEKALHKVSNQIVIRKKSIGWKWIQHAAAILFIPLLVTIGLLLRNNKSEYHSSIAQIVNVRTNPGMITSVVLPDSSIVYLNSESSLSYPLVFDGKTREVHLIGEAYFEVAKDPLRRFIVSTTHQTQIEVLGTHFNVEAYEKDEKVIATLLEGKVDFLFQENTDTRKIGLKPGEKLVYDSKVRKASLHKTSCQSEVSWKDGTIILSGTPLREAFRMLEKRYHVEFVITNNRGIDDTYTGVFTNERLDRILDHFKISSKIRWRYMEEQDVADKKSKIEIY</sequence>